<feature type="chain" id="PRO_5043979804" evidence="1">
    <location>
        <begin position="20"/>
        <end position="140"/>
    </location>
</feature>
<name>A0AAW1XCJ4_RUBAR</name>
<gene>
    <name evidence="2" type="ORF">M0R45_021401</name>
</gene>
<protein>
    <submittedName>
        <fullName evidence="2">Uncharacterized protein</fullName>
    </submittedName>
</protein>
<evidence type="ECO:0000256" key="1">
    <source>
        <dbReference type="SAM" id="SignalP"/>
    </source>
</evidence>
<comment type="caution">
    <text evidence="2">The sequence shown here is derived from an EMBL/GenBank/DDBJ whole genome shotgun (WGS) entry which is preliminary data.</text>
</comment>
<dbReference type="AlphaFoldDB" id="A0AAW1XCJ4"/>
<feature type="signal peptide" evidence="1">
    <location>
        <begin position="1"/>
        <end position="19"/>
    </location>
</feature>
<proteinExistence type="predicted"/>
<organism evidence="2 3">
    <name type="scientific">Rubus argutus</name>
    <name type="common">Southern blackberry</name>
    <dbReference type="NCBI Taxonomy" id="59490"/>
    <lineage>
        <taxon>Eukaryota</taxon>
        <taxon>Viridiplantae</taxon>
        <taxon>Streptophyta</taxon>
        <taxon>Embryophyta</taxon>
        <taxon>Tracheophyta</taxon>
        <taxon>Spermatophyta</taxon>
        <taxon>Magnoliopsida</taxon>
        <taxon>eudicotyledons</taxon>
        <taxon>Gunneridae</taxon>
        <taxon>Pentapetalae</taxon>
        <taxon>rosids</taxon>
        <taxon>fabids</taxon>
        <taxon>Rosales</taxon>
        <taxon>Rosaceae</taxon>
        <taxon>Rosoideae</taxon>
        <taxon>Rosoideae incertae sedis</taxon>
        <taxon>Rubus</taxon>
    </lineage>
</organism>
<dbReference type="Proteomes" id="UP001457282">
    <property type="component" value="Unassembled WGS sequence"/>
</dbReference>
<evidence type="ECO:0000313" key="2">
    <source>
        <dbReference type="EMBL" id="KAK9934249.1"/>
    </source>
</evidence>
<sequence>MRIRMWVLALLCVYGFSWGIGADKNVRTERISGSAGDVLEDNPVGKLKVMCMSYLANTTRNSFKRAKMSQPYDDEKRSTTHIYNWPYWNRTEGADHFFVVPMTLELAFITRKRKLLKGGFFHYSSVPHWFKPLDNGTMCV</sequence>
<keyword evidence="1" id="KW-0732">Signal</keyword>
<dbReference type="EMBL" id="JBEDUW010000004">
    <property type="protein sequence ID" value="KAK9934249.1"/>
    <property type="molecule type" value="Genomic_DNA"/>
</dbReference>
<keyword evidence="3" id="KW-1185">Reference proteome</keyword>
<reference evidence="2 3" key="1">
    <citation type="journal article" date="2023" name="G3 (Bethesda)">
        <title>A chromosome-length genome assembly and annotation of blackberry (Rubus argutus, cv. 'Hillquist').</title>
        <authorList>
            <person name="Bruna T."/>
            <person name="Aryal R."/>
            <person name="Dudchenko O."/>
            <person name="Sargent D.J."/>
            <person name="Mead D."/>
            <person name="Buti M."/>
            <person name="Cavallini A."/>
            <person name="Hytonen T."/>
            <person name="Andres J."/>
            <person name="Pham M."/>
            <person name="Weisz D."/>
            <person name="Mascagni F."/>
            <person name="Usai G."/>
            <person name="Natali L."/>
            <person name="Bassil N."/>
            <person name="Fernandez G.E."/>
            <person name="Lomsadze A."/>
            <person name="Armour M."/>
            <person name="Olukolu B."/>
            <person name="Poorten T."/>
            <person name="Britton C."/>
            <person name="Davik J."/>
            <person name="Ashrafi H."/>
            <person name="Aiden E.L."/>
            <person name="Borodovsky M."/>
            <person name="Worthington M."/>
        </authorList>
    </citation>
    <scope>NUCLEOTIDE SEQUENCE [LARGE SCALE GENOMIC DNA]</scope>
    <source>
        <strain evidence="2">PI 553951</strain>
    </source>
</reference>
<accession>A0AAW1XCJ4</accession>
<evidence type="ECO:0000313" key="3">
    <source>
        <dbReference type="Proteomes" id="UP001457282"/>
    </source>
</evidence>